<dbReference type="OrthoDB" id="7387101at2"/>
<protein>
    <submittedName>
        <fullName evidence="2">Uncharacterized protein</fullName>
    </submittedName>
</protein>
<gene>
    <name evidence="2" type="ORF">GLX25_08860</name>
</gene>
<evidence type="ECO:0000313" key="3">
    <source>
        <dbReference type="Proteomes" id="UP000480122"/>
    </source>
</evidence>
<accession>A0A7C9HHP3</accession>
<comment type="caution">
    <text evidence="2">The sequence shown here is derived from an EMBL/GenBank/DDBJ whole genome shotgun (WGS) entry which is preliminary data.</text>
</comment>
<keyword evidence="3" id="KW-1185">Reference proteome</keyword>
<feature type="compositionally biased region" description="Basic and acidic residues" evidence="1">
    <location>
        <begin position="1"/>
        <end position="16"/>
    </location>
</feature>
<proteinExistence type="predicted"/>
<dbReference type="EMBL" id="WODA01000017">
    <property type="protein sequence ID" value="MUN07226.1"/>
    <property type="molecule type" value="Genomic_DNA"/>
</dbReference>
<dbReference type="Proteomes" id="UP000480122">
    <property type="component" value="Unassembled WGS sequence"/>
</dbReference>
<organism evidence="2 3">
    <name type="scientific">Agromyces luteolus</name>
    <dbReference type="NCBI Taxonomy" id="88373"/>
    <lineage>
        <taxon>Bacteria</taxon>
        <taxon>Bacillati</taxon>
        <taxon>Actinomycetota</taxon>
        <taxon>Actinomycetes</taxon>
        <taxon>Micrococcales</taxon>
        <taxon>Microbacteriaceae</taxon>
        <taxon>Agromyces</taxon>
    </lineage>
</organism>
<name>A0A7C9HHP3_9MICO</name>
<sequence length="471" mass="49399">MRGEAMRSRAGDREPVSGDAATGRRSSARGSEPFAPADRLASHSRDLPARMAGAGAAALEAVAGNRAVSSLLGGLRLQRDEGGAAPPAAPPKPRHTWVFIMGADPPGTKNRFFTEAEAFYRAKHGSVANSHLEQARTLEAVLSTVNASGDPVGLLIIVSHGHPDGRLMFDLGVTPDTPPNVALPVTRSGGTPTQFDTAQAAVKQGKLTTVSADVIDDATKIVIKGCNIGRSQRMVATLHSAFGGRAALTTTTHAQFFGGGAERLAEYFVERPGKSTLSRKALATEFSTKYGTHVANSDAKFWSGVAAQAKRTVDAVTFEAFRGPVPAPNDKAFKAGFAEQLKQIAEQGGTSIAFVKRERTGADFVYHFAFKKLQDDGSAAVIPATISTAAPPDDAAAIAEAKAASGRPDAAEFTVRRSVDGGDTVVTVDAVRTEWKVVHTVIRDKSGAPIPPPADTDVFWFTTQPAVPPTP</sequence>
<dbReference type="RefSeq" id="WP_155842152.1">
    <property type="nucleotide sequence ID" value="NZ_BAAAIA010000002.1"/>
</dbReference>
<feature type="region of interest" description="Disordered" evidence="1">
    <location>
        <begin position="1"/>
        <end position="45"/>
    </location>
</feature>
<reference evidence="2 3" key="1">
    <citation type="submission" date="2019-11" db="EMBL/GenBank/DDBJ databases">
        <title>Agromyces kandeliae sp. nov., isolated from mangrove soil.</title>
        <authorList>
            <person name="Wang R."/>
        </authorList>
    </citation>
    <scope>NUCLEOTIDE SEQUENCE [LARGE SCALE GENOMIC DNA]</scope>
    <source>
        <strain evidence="2 3">JCM 11431</strain>
    </source>
</reference>
<evidence type="ECO:0000256" key="1">
    <source>
        <dbReference type="SAM" id="MobiDB-lite"/>
    </source>
</evidence>
<evidence type="ECO:0000313" key="2">
    <source>
        <dbReference type="EMBL" id="MUN07226.1"/>
    </source>
</evidence>
<dbReference type="AlphaFoldDB" id="A0A7C9HHP3"/>